<reference evidence="2 3" key="1">
    <citation type="journal article" date="2014" name="BMC Genomics">
        <title>Comparison of environmental and isolate Sulfobacillus genomes reveals diverse carbon, sulfur, nitrogen, and hydrogen metabolisms.</title>
        <authorList>
            <person name="Justice N.B."/>
            <person name="Norman A."/>
            <person name="Brown C.T."/>
            <person name="Singh A."/>
            <person name="Thomas B.C."/>
            <person name="Banfield J.F."/>
        </authorList>
    </citation>
    <scope>NUCLEOTIDE SEQUENCE [LARGE SCALE GENOMIC DNA]</scope>
    <source>
        <strain evidence="2">AMDSBA3</strain>
    </source>
</reference>
<protein>
    <submittedName>
        <fullName evidence="2">Amidase</fullName>
        <ecNumber evidence="2">3.5.1.4</ecNumber>
    </submittedName>
</protein>
<dbReference type="EC" id="3.5.1.4" evidence="2"/>
<dbReference type="EMBL" id="PXYV01000041">
    <property type="protein sequence ID" value="PSR21141.1"/>
    <property type="molecule type" value="Genomic_DNA"/>
</dbReference>
<dbReference type="InterPro" id="IPR036928">
    <property type="entry name" value="AS_sf"/>
</dbReference>
<gene>
    <name evidence="2" type="ORF">C7B45_11995</name>
</gene>
<accession>A0A2T2WFW4</accession>
<dbReference type="InterPro" id="IPR023631">
    <property type="entry name" value="Amidase_dom"/>
</dbReference>
<dbReference type="AlphaFoldDB" id="A0A2T2WFW4"/>
<keyword evidence="2" id="KW-0378">Hydrolase</keyword>
<evidence type="ECO:0000259" key="1">
    <source>
        <dbReference type="Pfam" id="PF01425"/>
    </source>
</evidence>
<sequence>MQYSVNSDVVAQATVSELQTWLDEGQISSADLVLLYLERISRFDRLGPQLNSILEINPDAYHIAQALDQERRARGPRGPLHGIPVVIKDNLSTADKMHTSAGSLALKDLHAPFDAAVVERLRASGAVILGKTNMTEWANFMSDHMKNGYSSRGGQVLNPYGPGTVDPGGSSSGSAAAVAAGLAGFAIGTETSGSILSPASQHSLVGIKPTVGLVSRFGIIPIAVSQDTAGPMCRTVLDAALVLGALTGIDLRDPVTGVSEGRYAVDYTIGLSAQDLHGVRLGVPREAFLNDAAEWQQLLMEQALRDLSQLGATIVDPVDIPSYPQIRDYTVLIYEFKAALNSYLASLGERTRMRSLSDIIAFNQAHEADCLKYGQSLLIQSDATTGTLTEPEYLNARARDLMLSREQGIDRAMSEHQLDALLFFANSGASIAAKAGYPSITVPAGYSADNEPMGLTFTARAFEEAKLIRWAYAYEVSTQHRRPPVLRES</sequence>
<evidence type="ECO:0000313" key="3">
    <source>
        <dbReference type="Proteomes" id="UP000241848"/>
    </source>
</evidence>
<name>A0A2T2WFW4_9FIRM</name>
<dbReference type="Pfam" id="PF01425">
    <property type="entry name" value="Amidase"/>
    <property type="match status" value="1"/>
</dbReference>
<dbReference type="PANTHER" id="PTHR42678:SF34">
    <property type="entry name" value="OS04G0183300 PROTEIN"/>
    <property type="match status" value="1"/>
</dbReference>
<dbReference type="GO" id="GO:0004040">
    <property type="term" value="F:amidase activity"/>
    <property type="evidence" value="ECO:0007669"/>
    <property type="project" value="UniProtKB-EC"/>
</dbReference>
<dbReference type="NCBIfam" id="NF005300">
    <property type="entry name" value="PRK06828.1"/>
    <property type="match status" value="1"/>
</dbReference>
<dbReference type="PANTHER" id="PTHR42678">
    <property type="entry name" value="AMIDASE"/>
    <property type="match status" value="1"/>
</dbReference>
<proteinExistence type="predicted"/>
<organism evidence="2 3">
    <name type="scientific">Sulfobacillus acidophilus</name>
    <dbReference type="NCBI Taxonomy" id="53633"/>
    <lineage>
        <taxon>Bacteria</taxon>
        <taxon>Bacillati</taxon>
        <taxon>Bacillota</taxon>
        <taxon>Clostridia</taxon>
        <taxon>Eubacteriales</taxon>
        <taxon>Clostridiales Family XVII. Incertae Sedis</taxon>
        <taxon>Sulfobacillus</taxon>
    </lineage>
</organism>
<comment type="caution">
    <text evidence="2">The sequence shown here is derived from an EMBL/GenBank/DDBJ whole genome shotgun (WGS) entry which is preliminary data.</text>
</comment>
<evidence type="ECO:0000313" key="2">
    <source>
        <dbReference type="EMBL" id="PSR21141.1"/>
    </source>
</evidence>
<dbReference type="SUPFAM" id="SSF75304">
    <property type="entry name" value="Amidase signature (AS) enzymes"/>
    <property type="match status" value="1"/>
</dbReference>
<feature type="domain" description="Amidase" evidence="1">
    <location>
        <begin position="33"/>
        <end position="467"/>
    </location>
</feature>
<dbReference type="Proteomes" id="UP000241848">
    <property type="component" value="Unassembled WGS sequence"/>
</dbReference>
<dbReference type="Gene3D" id="3.90.1300.10">
    <property type="entry name" value="Amidase signature (AS) domain"/>
    <property type="match status" value="1"/>
</dbReference>